<comment type="caution">
    <text evidence="14">The sequence shown here is derived from an EMBL/GenBank/DDBJ whole genome shotgun (WGS) entry which is preliminary data.</text>
</comment>
<dbReference type="InterPro" id="IPR001269">
    <property type="entry name" value="DUS_fam"/>
</dbReference>
<evidence type="ECO:0000256" key="6">
    <source>
        <dbReference type="ARBA" id="ARBA00022857"/>
    </source>
</evidence>
<dbReference type="PIRSF" id="PIRSF006621">
    <property type="entry name" value="Dus"/>
    <property type="match status" value="1"/>
</dbReference>
<dbReference type="InterPro" id="IPR032886">
    <property type="entry name" value="DusC"/>
</dbReference>
<evidence type="ECO:0000313" key="14">
    <source>
        <dbReference type="EMBL" id="NLF53055.1"/>
    </source>
</evidence>
<dbReference type="PROSITE" id="PS01136">
    <property type="entry name" value="UPF0034"/>
    <property type="match status" value="1"/>
</dbReference>
<evidence type="ECO:0000256" key="8">
    <source>
        <dbReference type="ARBA" id="ARBA00023002"/>
    </source>
</evidence>
<evidence type="ECO:0000256" key="11">
    <source>
        <dbReference type="PIRSR" id="PIRSR006621-1"/>
    </source>
</evidence>
<dbReference type="InterPro" id="IPR018517">
    <property type="entry name" value="tRNA_hU_synthase_CS"/>
</dbReference>
<feature type="site" description="Interacts with tRNA; defines subfamily-specific binding signature" evidence="9">
    <location>
        <position position="274"/>
    </location>
</feature>
<dbReference type="AlphaFoldDB" id="A0A7X7LTI2"/>
<feature type="domain" description="DUS-like FMN-binding" evidence="13">
    <location>
        <begin position="1"/>
        <end position="229"/>
    </location>
</feature>
<evidence type="ECO:0000259" key="13">
    <source>
        <dbReference type="Pfam" id="PF01207"/>
    </source>
</evidence>
<feature type="binding site" evidence="9">
    <location>
        <begin position="192"/>
        <end position="194"/>
    </location>
    <ligand>
        <name>FMN</name>
        <dbReference type="ChEBI" id="CHEBI:58210"/>
    </ligand>
</feature>
<comment type="similarity">
    <text evidence="9">Belongs to the Dus family. DusC subfamily.</text>
</comment>
<name>A0A7X7LTI2_9RHOO</name>
<dbReference type="PANTHER" id="PTHR11082">
    <property type="entry name" value="TRNA-DIHYDROURIDINE SYNTHASE"/>
    <property type="match status" value="1"/>
</dbReference>
<evidence type="ECO:0000256" key="7">
    <source>
        <dbReference type="ARBA" id="ARBA00022884"/>
    </source>
</evidence>
<dbReference type="EMBL" id="JAAYYV010000036">
    <property type="protein sequence ID" value="NLF53055.1"/>
    <property type="molecule type" value="Genomic_DNA"/>
</dbReference>
<comment type="catalytic activity">
    <reaction evidence="9">
        <text>5,6-dihydrouridine(16) in tRNA + NAD(+) = uridine(16) in tRNA + NADH + H(+)</text>
        <dbReference type="Rhea" id="RHEA:53380"/>
        <dbReference type="Rhea" id="RHEA-COMP:13543"/>
        <dbReference type="Rhea" id="RHEA-COMP:13544"/>
        <dbReference type="ChEBI" id="CHEBI:15378"/>
        <dbReference type="ChEBI" id="CHEBI:57540"/>
        <dbReference type="ChEBI" id="CHEBI:57945"/>
        <dbReference type="ChEBI" id="CHEBI:65315"/>
        <dbReference type="ChEBI" id="CHEBI:74443"/>
    </reaction>
</comment>
<feature type="site" description="Interacts with tRNA" evidence="9">
    <location>
        <position position="169"/>
    </location>
</feature>
<evidence type="ECO:0000256" key="12">
    <source>
        <dbReference type="PIRSR" id="PIRSR006621-2"/>
    </source>
</evidence>
<keyword evidence="8 9" id="KW-0560">Oxidoreductase</keyword>
<keyword evidence="6 9" id="KW-0521">NADP</keyword>
<evidence type="ECO:0000256" key="9">
    <source>
        <dbReference type="HAMAP-Rule" id="MF_02043"/>
    </source>
</evidence>
<keyword evidence="4 9" id="KW-0288">FMN</keyword>
<feature type="site" description="Interacts with tRNA; defines subfamily-specific binding signature" evidence="9">
    <location>
        <position position="28"/>
    </location>
</feature>
<comment type="similarity">
    <text evidence="10">Belongs to the dus family.</text>
</comment>
<evidence type="ECO:0000256" key="2">
    <source>
        <dbReference type="ARBA" id="ARBA00022555"/>
    </source>
</evidence>
<keyword evidence="7 9" id="KW-0694">RNA-binding</keyword>
<proteinExistence type="inferred from homology"/>
<dbReference type="GO" id="GO:0000049">
    <property type="term" value="F:tRNA binding"/>
    <property type="evidence" value="ECO:0007669"/>
    <property type="project" value="UniProtKB-UniRule"/>
</dbReference>
<dbReference type="Proteomes" id="UP000536534">
    <property type="component" value="Unassembled WGS sequence"/>
</dbReference>
<feature type="binding site" evidence="9 12">
    <location>
        <position position="132"/>
    </location>
    <ligand>
        <name>FMN</name>
        <dbReference type="ChEBI" id="CHEBI:58210"/>
    </ligand>
</feature>
<keyword evidence="12" id="KW-0547">Nucleotide-binding</keyword>
<comment type="cofactor">
    <cofactor evidence="1 9 10 12">
        <name>FMN</name>
        <dbReference type="ChEBI" id="CHEBI:58210"/>
    </cofactor>
</comment>
<evidence type="ECO:0000256" key="10">
    <source>
        <dbReference type="PIRNR" id="PIRNR006621"/>
    </source>
</evidence>
<dbReference type="GO" id="GO:0050660">
    <property type="term" value="F:flavin adenine dinucleotide binding"/>
    <property type="evidence" value="ECO:0007669"/>
    <property type="project" value="InterPro"/>
</dbReference>
<dbReference type="InterPro" id="IPR042270">
    <property type="entry name" value="DusC_C"/>
</dbReference>
<dbReference type="GO" id="GO:0017150">
    <property type="term" value="F:tRNA dihydrouridine synthase activity"/>
    <property type="evidence" value="ECO:0007669"/>
    <property type="project" value="UniProtKB-UniRule"/>
</dbReference>
<dbReference type="HAMAP" id="MF_02043">
    <property type="entry name" value="DusC_subfam"/>
    <property type="match status" value="1"/>
</dbReference>
<evidence type="ECO:0000256" key="4">
    <source>
        <dbReference type="ARBA" id="ARBA00022643"/>
    </source>
</evidence>
<sequence length="321" mass="34604">MEGLLDHVLRAVLAQAADYDHAVSEFVRVTDALLPARAFRRIVPELDRPGCTAGAMPVRVQLLGSDPACLADNAARLAELGAAGVDLNFGCPAPVVNRHRGGAVLLDEPELLHEIARAVRAVVPADVPFTAKMRLGVGDKGRAVECAQALEAGGVETLVVHARTRDEGYRPPAHWEWVARVDEAVAVPVVANGEVWTAADWLACRDRSGVADVMLGRGAVADPFLAARIRAGELVVPDDDRRAREWSALQPLIADFWRRVRANCAPRHAPGRLKQWLNLLRRNYPQAEQLFRTVRPLGEPAAVDRALAAEGIGCAALARAA</sequence>
<dbReference type="Gene3D" id="3.20.20.70">
    <property type="entry name" value="Aldolase class I"/>
    <property type="match status" value="1"/>
</dbReference>
<dbReference type="InterPro" id="IPR013785">
    <property type="entry name" value="Aldolase_TIM"/>
</dbReference>
<keyword evidence="2 9" id="KW-0820">tRNA-binding</keyword>
<comment type="function">
    <text evidence="9">Catalyzes the synthesis of 5,6-dihydrouridine (D), a modified base found in the D-loop of most tRNAs, via the reduction of the C5-C6 double bond in target uridines. Specifically modifies U16 in tRNAs.</text>
</comment>
<feature type="site" description="Interacts with tRNA; defines subfamily-specific binding signature" evidence="9">
    <location>
        <position position="295"/>
    </location>
</feature>
<comment type="caution">
    <text evidence="9">Lacks conserved residue(s) required for the propagation of feature annotation.</text>
</comment>
<feature type="active site" description="Proton donor" evidence="9 11">
    <location>
        <position position="91"/>
    </location>
</feature>
<dbReference type="SUPFAM" id="SSF51395">
    <property type="entry name" value="FMN-linked oxidoreductases"/>
    <property type="match status" value="1"/>
</dbReference>
<dbReference type="EC" id="1.3.1.-" evidence="9"/>
<reference evidence="14 15" key="1">
    <citation type="journal article" date="2020" name="Biotechnol. Biofuels">
        <title>New insights from the biogas microbiome by comprehensive genome-resolved metagenomics of nearly 1600 species originating from multiple anaerobic digesters.</title>
        <authorList>
            <person name="Campanaro S."/>
            <person name="Treu L."/>
            <person name="Rodriguez-R L.M."/>
            <person name="Kovalovszki A."/>
            <person name="Ziels R.M."/>
            <person name="Maus I."/>
            <person name="Zhu X."/>
            <person name="Kougias P.G."/>
            <person name="Basile A."/>
            <person name="Luo G."/>
            <person name="Schluter A."/>
            <person name="Konstantinidis K.T."/>
            <person name="Angelidaki I."/>
        </authorList>
    </citation>
    <scope>NUCLEOTIDE SEQUENCE [LARGE SCALE GENOMIC DNA]</scope>
    <source>
        <strain evidence="14">AS06rmzACSIP_256</strain>
    </source>
</reference>
<feature type="binding site" evidence="9 12">
    <location>
        <begin position="216"/>
        <end position="217"/>
    </location>
    <ligand>
        <name>FMN</name>
        <dbReference type="ChEBI" id="CHEBI:58210"/>
    </ligand>
</feature>
<dbReference type="Pfam" id="PF01207">
    <property type="entry name" value="Dus"/>
    <property type="match status" value="1"/>
</dbReference>
<dbReference type="InterPro" id="IPR035587">
    <property type="entry name" value="DUS-like_FMN-bd"/>
</dbReference>
<feature type="binding site" evidence="9 12">
    <location>
        <position position="61"/>
    </location>
    <ligand>
        <name>FMN</name>
        <dbReference type="ChEBI" id="CHEBI:58210"/>
    </ligand>
</feature>
<evidence type="ECO:0000313" key="15">
    <source>
        <dbReference type="Proteomes" id="UP000536534"/>
    </source>
</evidence>
<feature type="binding site" evidence="12">
    <location>
        <position position="161"/>
    </location>
    <ligand>
        <name>FMN</name>
        <dbReference type="ChEBI" id="CHEBI:58210"/>
    </ligand>
</feature>
<evidence type="ECO:0000256" key="1">
    <source>
        <dbReference type="ARBA" id="ARBA00001917"/>
    </source>
</evidence>
<feature type="site" description="Interacts with tRNA; defines subfamily-specific binding signature" evidence="9">
    <location>
        <position position="272"/>
    </location>
</feature>
<dbReference type="CDD" id="cd02801">
    <property type="entry name" value="DUS_like_FMN"/>
    <property type="match status" value="1"/>
</dbReference>
<evidence type="ECO:0000256" key="5">
    <source>
        <dbReference type="ARBA" id="ARBA00022694"/>
    </source>
</evidence>
<evidence type="ECO:0000256" key="3">
    <source>
        <dbReference type="ARBA" id="ARBA00022630"/>
    </source>
</evidence>
<keyword evidence="3 9" id="KW-0285">Flavoprotein</keyword>
<accession>A0A7X7LTI2</accession>
<dbReference type="Gene3D" id="1.20.225.30">
    <property type="entry name" value="Dihydrouridine synthase, C-terminal recognition domain"/>
    <property type="match status" value="1"/>
</dbReference>
<keyword evidence="5 9" id="KW-0819">tRNA processing</keyword>
<dbReference type="OrthoDB" id="5289281at2"/>
<protein>
    <recommendedName>
        <fullName evidence="9">tRNA-dihydrouridine(16) synthase</fullName>
        <ecNumber evidence="9">1.3.1.-</ecNumber>
    </recommendedName>
    <alternativeName>
        <fullName evidence="9">U16-specific dihydrouridine synthase</fullName>
        <shortName evidence="9">U16-specific Dus</shortName>
    </alternativeName>
    <alternativeName>
        <fullName evidence="9">tRNA-dihydrouridine synthase C</fullName>
    </alternativeName>
</protein>
<gene>
    <name evidence="9" type="primary">dusC</name>
    <name evidence="14" type="ORF">GX576_01375</name>
</gene>
<dbReference type="GO" id="GO:0010181">
    <property type="term" value="F:FMN binding"/>
    <property type="evidence" value="ECO:0007669"/>
    <property type="project" value="UniProtKB-UniRule"/>
</dbReference>
<comment type="catalytic activity">
    <reaction evidence="9">
        <text>5,6-dihydrouridine(16) in tRNA + NADP(+) = uridine(16) in tRNA + NADPH + H(+)</text>
        <dbReference type="Rhea" id="RHEA:53376"/>
        <dbReference type="Rhea" id="RHEA-COMP:13543"/>
        <dbReference type="Rhea" id="RHEA-COMP:13544"/>
        <dbReference type="ChEBI" id="CHEBI:15378"/>
        <dbReference type="ChEBI" id="CHEBI:57783"/>
        <dbReference type="ChEBI" id="CHEBI:58349"/>
        <dbReference type="ChEBI" id="CHEBI:65315"/>
        <dbReference type="ChEBI" id="CHEBI:74443"/>
    </reaction>
</comment>
<dbReference type="PANTHER" id="PTHR11082:SF26">
    <property type="entry name" value="TRNA-DIHYDROURIDINE(16) SYNTHASE"/>
    <property type="match status" value="1"/>
</dbReference>
<organism evidence="14 15">
    <name type="scientific">Thauera phenolivorans</name>
    <dbReference type="NCBI Taxonomy" id="1792543"/>
    <lineage>
        <taxon>Bacteria</taxon>
        <taxon>Pseudomonadati</taxon>
        <taxon>Pseudomonadota</taxon>
        <taxon>Betaproteobacteria</taxon>
        <taxon>Rhodocyclales</taxon>
        <taxon>Zoogloeaceae</taxon>
        <taxon>Thauera</taxon>
    </lineage>
</organism>
<feature type="site" description="Interacts with tRNA" evidence="9">
    <location>
        <position position="88"/>
    </location>
</feature>